<dbReference type="EMBL" id="JALIEB010000015">
    <property type="protein sequence ID" value="MCV3273433.1"/>
    <property type="molecule type" value="Genomic_DNA"/>
</dbReference>
<evidence type="ECO:0000259" key="1">
    <source>
        <dbReference type="Pfam" id="PF13193"/>
    </source>
</evidence>
<dbReference type="InterPro" id="IPR025110">
    <property type="entry name" value="AMP-bd_C"/>
</dbReference>
<accession>A0ABT3BIP1</accession>
<dbReference type="InterPro" id="IPR045851">
    <property type="entry name" value="AMP-bd_C_sf"/>
</dbReference>
<name>A0ABT3BIP1_9RHOB</name>
<protein>
    <recommendedName>
        <fullName evidence="1">AMP-binding enzyme C-terminal domain-containing protein</fullName>
    </recommendedName>
</protein>
<organism evidence="2 3">
    <name type="scientific">Roseobacter sinensis</name>
    <dbReference type="NCBI Taxonomy" id="2931391"/>
    <lineage>
        <taxon>Bacteria</taxon>
        <taxon>Pseudomonadati</taxon>
        <taxon>Pseudomonadota</taxon>
        <taxon>Alphaproteobacteria</taxon>
        <taxon>Rhodobacterales</taxon>
        <taxon>Roseobacteraceae</taxon>
        <taxon>Roseobacter</taxon>
    </lineage>
</organism>
<dbReference type="Proteomes" id="UP001208690">
    <property type="component" value="Unassembled WGS sequence"/>
</dbReference>
<comment type="caution">
    <text evidence="2">The sequence shown here is derived from an EMBL/GenBank/DDBJ whole genome shotgun (WGS) entry which is preliminary data.</text>
</comment>
<dbReference type="Gene3D" id="3.30.300.30">
    <property type="match status" value="1"/>
</dbReference>
<reference evidence="2 3" key="1">
    <citation type="submission" date="2022-04" db="EMBL/GenBank/DDBJ databases">
        <title>Roseobacter sp. WL0113 is a bacterium isolated from neritic sediment.</title>
        <authorList>
            <person name="Wang L."/>
            <person name="He W."/>
            <person name="Zhang D.-F."/>
        </authorList>
    </citation>
    <scope>NUCLEOTIDE SEQUENCE [LARGE SCALE GENOMIC DNA]</scope>
    <source>
        <strain evidence="2 3">WL0113</strain>
    </source>
</reference>
<feature type="domain" description="AMP-binding enzyme C-terminal" evidence="1">
    <location>
        <begin position="5"/>
        <end position="51"/>
    </location>
</feature>
<dbReference type="RefSeq" id="WP_263845657.1">
    <property type="nucleotide sequence ID" value="NZ_JALIEB010000015.1"/>
</dbReference>
<evidence type="ECO:0000313" key="2">
    <source>
        <dbReference type="EMBL" id="MCV3273433.1"/>
    </source>
</evidence>
<sequence length="57" mass="6045">MLKERHPAVATACCFATPDKVTGEAVAAAVILKPDVKTSDAHLLVWVKSQILAEAQT</sequence>
<dbReference type="SUPFAM" id="SSF56801">
    <property type="entry name" value="Acetyl-CoA synthetase-like"/>
    <property type="match status" value="1"/>
</dbReference>
<evidence type="ECO:0000313" key="3">
    <source>
        <dbReference type="Proteomes" id="UP001208690"/>
    </source>
</evidence>
<proteinExistence type="predicted"/>
<keyword evidence="3" id="KW-1185">Reference proteome</keyword>
<gene>
    <name evidence="2" type="ORF">MUB52_18530</name>
</gene>
<dbReference type="Pfam" id="PF13193">
    <property type="entry name" value="AMP-binding_C"/>
    <property type="match status" value="1"/>
</dbReference>